<gene>
    <name evidence="2" type="ORF">PGT21_002081</name>
    <name evidence="3" type="ORF">PGTUg99_027064</name>
</gene>
<organism evidence="2 4">
    <name type="scientific">Puccinia graminis f. sp. tritici</name>
    <dbReference type="NCBI Taxonomy" id="56615"/>
    <lineage>
        <taxon>Eukaryota</taxon>
        <taxon>Fungi</taxon>
        <taxon>Dikarya</taxon>
        <taxon>Basidiomycota</taxon>
        <taxon>Pucciniomycotina</taxon>
        <taxon>Pucciniomycetes</taxon>
        <taxon>Pucciniales</taxon>
        <taxon>Pucciniaceae</taxon>
        <taxon>Puccinia</taxon>
    </lineage>
</organism>
<dbReference type="Proteomes" id="UP000324748">
    <property type="component" value="Unassembled WGS sequence"/>
</dbReference>
<accession>A0A5B0LUU6</accession>
<comment type="caution">
    <text evidence="2">The sequence shown here is derived from an EMBL/GenBank/DDBJ whole genome shotgun (WGS) entry which is preliminary data.</text>
</comment>
<dbReference type="EMBL" id="VSWC01000184">
    <property type="protein sequence ID" value="KAA1067354.1"/>
    <property type="molecule type" value="Genomic_DNA"/>
</dbReference>
<evidence type="ECO:0000313" key="4">
    <source>
        <dbReference type="Proteomes" id="UP000324748"/>
    </source>
</evidence>
<proteinExistence type="predicted"/>
<protein>
    <submittedName>
        <fullName evidence="2">Uncharacterized protein</fullName>
    </submittedName>
</protein>
<dbReference type="EMBL" id="VDEP01000005">
    <property type="protein sequence ID" value="KAA1137869.1"/>
    <property type="molecule type" value="Genomic_DNA"/>
</dbReference>
<dbReference type="Proteomes" id="UP000325313">
    <property type="component" value="Unassembled WGS sequence"/>
</dbReference>
<evidence type="ECO:0000313" key="3">
    <source>
        <dbReference type="EMBL" id="KAA1137869.1"/>
    </source>
</evidence>
<feature type="compositionally biased region" description="Basic and acidic residues" evidence="1">
    <location>
        <begin position="56"/>
        <end position="66"/>
    </location>
</feature>
<dbReference type="OrthoDB" id="10439852at2759"/>
<reference evidence="4 5" key="1">
    <citation type="submission" date="2019-05" db="EMBL/GenBank/DDBJ databases">
        <title>Emergence of the Ug99 lineage of the wheat stem rust pathogen through somatic hybridization.</title>
        <authorList>
            <person name="Li F."/>
            <person name="Upadhyaya N.M."/>
            <person name="Sperschneider J."/>
            <person name="Matny O."/>
            <person name="Nguyen-Phuc H."/>
            <person name="Mago R."/>
            <person name="Raley C."/>
            <person name="Miller M.E."/>
            <person name="Silverstein K.A.T."/>
            <person name="Henningsen E."/>
            <person name="Hirsch C.D."/>
            <person name="Visser B."/>
            <person name="Pretorius Z.A."/>
            <person name="Steffenson B.J."/>
            <person name="Schwessinger B."/>
            <person name="Dodds P.N."/>
            <person name="Figueroa M."/>
        </authorList>
    </citation>
    <scope>NUCLEOTIDE SEQUENCE [LARGE SCALE GENOMIC DNA]</scope>
    <source>
        <strain evidence="2">21-0</strain>
        <strain evidence="3 5">Ug99</strain>
    </source>
</reference>
<evidence type="ECO:0000313" key="5">
    <source>
        <dbReference type="Proteomes" id="UP000325313"/>
    </source>
</evidence>
<feature type="compositionally biased region" description="Polar residues" evidence="1">
    <location>
        <begin position="104"/>
        <end position="113"/>
    </location>
</feature>
<keyword evidence="4" id="KW-1185">Reference proteome</keyword>
<name>A0A5B0LUU6_PUCGR</name>
<sequence>MAEDIVTRATRKMKGLTRPGVKEPDTQPQTQTATAQSMSPQGQTQTAAGSNTTNESSEHLSKRSNEVIDLSQVGERGTGDPGNDEPRGQDTSKENDREDDAIQGQLTDVTKSSKLPVTTATTIPESALW</sequence>
<feature type="compositionally biased region" description="Polar residues" evidence="1">
    <location>
        <begin position="42"/>
        <end position="55"/>
    </location>
</feature>
<dbReference type="AlphaFoldDB" id="A0A5B0LUU6"/>
<evidence type="ECO:0000313" key="2">
    <source>
        <dbReference type="EMBL" id="KAA1067354.1"/>
    </source>
</evidence>
<feature type="region of interest" description="Disordered" evidence="1">
    <location>
        <begin position="1"/>
        <end position="113"/>
    </location>
</feature>
<feature type="compositionally biased region" description="Low complexity" evidence="1">
    <location>
        <begin position="26"/>
        <end position="41"/>
    </location>
</feature>
<evidence type="ECO:0000256" key="1">
    <source>
        <dbReference type="SAM" id="MobiDB-lite"/>
    </source>
</evidence>
<feature type="compositionally biased region" description="Basic and acidic residues" evidence="1">
    <location>
        <begin position="84"/>
        <end position="96"/>
    </location>
</feature>